<evidence type="ECO:0008006" key="3">
    <source>
        <dbReference type="Google" id="ProtNLM"/>
    </source>
</evidence>
<protein>
    <recommendedName>
        <fullName evidence="3">Calcofluor white hypersensitive protein</fullName>
    </recommendedName>
</protein>
<gene>
    <name evidence="1" type="ORF">TRIVIDRAFT_32750</name>
</gene>
<dbReference type="InParanoid" id="G9MJ61"/>
<organism evidence="1 2">
    <name type="scientific">Hypocrea virens (strain Gv29-8 / FGSC 10586)</name>
    <name type="common">Gliocladium virens</name>
    <name type="synonym">Trichoderma virens</name>
    <dbReference type="NCBI Taxonomy" id="413071"/>
    <lineage>
        <taxon>Eukaryota</taxon>
        <taxon>Fungi</taxon>
        <taxon>Dikarya</taxon>
        <taxon>Ascomycota</taxon>
        <taxon>Pezizomycotina</taxon>
        <taxon>Sordariomycetes</taxon>
        <taxon>Hypocreomycetidae</taxon>
        <taxon>Hypocreales</taxon>
        <taxon>Hypocreaceae</taxon>
        <taxon>Trichoderma</taxon>
    </lineage>
</organism>
<proteinExistence type="predicted"/>
<accession>G9MJ61</accession>
<name>G9MJ61_HYPVG</name>
<dbReference type="VEuPathDB" id="FungiDB:TRIVIDRAFT_32750"/>
<reference evidence="1 2" key="1">
    <citation type="journal article" date="2011" name="Genome Biol.">
        <title>Comparative genome sequence analysis underscores mycoparasitism as the ancestral life style of Trichoderma.</title>
        <authorList>
            <person name="Kubicek C.P."/>
            <person name="Herrera-Estrella A."/>
            <person name="Seidl-Seiboth V."/>
            <person name="Martinez D.A."/>
            <person name="Druzhinina I.S."/>
            <person name="Thon M."/>
            <person name="Zeilinger S."/>
            <person name="Casas-Flores S."/>
            <person name="Horwitz B.A."/>
            <person name="Mukherjee P.K."/>
            <person name="Mukherjee M."/>
            <person name="Kredics L."/>
            <person name="Alcaraz L.D."/>
            <person name="Aerts A."/>
            <person name="Antal Z."/>
            <person name="Atanasova L."/>
            <person name="Cervantes-Badillo M.G."/>
            <person name="Challacombe J."/>
            <person name="Chertkov O."/>
            <person name="McCluskey K."/>
            <person name="Coulpier F."/>
            <person name="Deshpande N."/>
            <person name="von Doehren H."/>
            <person name="Ebbole D.J."/>
            <person name="Esquivel-Naranjo E.U."/>
            <person name="Fekete E."/>
            <person name="Flipphi M."/>
            <person name="Glaser F."/>
            <person name="Gomez-Rodriguez E.Y."/>
            <person name="Gruber S."/>
            <person name="Han C."/>
            <person name="Henrissat B."/>
            <person name="Hermosa R."/>
            <person name="Hernandez-Onate M."/>
            <person name="Karaffa L."/>
            <person name="Kosti I."/>
            <person name="Le Crom S."/>
            <person name="Lindquist E."/>
            <person name="Lucas S."/>
            <person name="Luebeck M."/>
            <person name="Luebeck P.S."/>
            <person name="Margeot A."/>
            <person name="Metz B."/>
            <person name="Misra M."/>
            <person name="Nevalainen H."/>
            <person name="Omann M."/>
            <person name="Packer N."/>
            <person name="Perrone G."/>
            <person name="Uresti-Rivera E.E."/>
            <person name="Salamov A."/>
            <person name="Schmoll M."/>
            <person name="Seiboth B."/>
            <person name="Shapiro H."/>
            <person name="Sukno S."/>
            <person name="Tamayo-Ramos J.A."/>
            <person name="Tisch D."/>
            <person name="Wiest A."/>
            <person name="Wilkinson H.H."/>
            <person name="Zhang M."/>
            <person name="Coutinho P.M."/>
            <person name="Kenerley C.M."/>
            <person name="Monte E."/>
            <person name="Baker S.E."/>
            <person name="Grigoriev I.V."/>
        </authorList>
    </citation>
    <scope>NUCLEOTIDE SEQUENCE [LARGE SCALE GENOMIC DNA]</scope>
    <source>
        <strain evidence="2">Gv29-8 / FGSC 10586</strain>
    </source>
</reference>
<dbReference type="HOGENOM" id="CLU_129945_1_0_1"/>
<sequence length="133" mass="13825">MSKSRMPLYLGIAAVGGAGYYLYGAGGNPKAAESKFESDVNKASGKLKAKLPGETPDAEKNLKGYGQETGAKIDKAIADADKEASKLKKDAEAYAKDAKSEALKAVDKFDQKVEEGAAKAKSGISGWFGGSSK</sequence>
<dbReference type="Proteomes" id="UP000007115">
    <property type="component" value="Unassembled WGS sequence"/>
</dbReference>
<dbReference type="AlphaFoldDB" id="G9MJ61"/>
<dbReference type="OrthoDB" id="5355126at2759"/>
<dbReference type="GeneID" id="25793123"/>
<keyword evidence="2" id="KW-1185">Reference proteome</keyword>
<evidence type="ECO:0000313" key="2">
    <source>
        <dbReference type="Proteomes" id="UP000007115"/>
    </source>
</evidence>
<evidence type="ECO:0000313" key="1">
    <source>
        <dbReference type="EMBL" id="EHK25525.1"/>
    </source>
</evidence>
<dbReference type="RefSeq" id="XP_013959730.1">
    <property type="nucleotide sequence ID" value="XM_014104255.1"/>
</dbReference>
<dbReference type="EMBL" id="ABDF02000003">
    <property type="protein sequence ID" value="EHK25525.1"/>
    <property type="molecule type" value="Genomic_DNA"/>
</dbReference>
<dbReference type="OMA" id="KHQMRID"/>
<comment type="caution">
    <text evidence="1">The sequence shown here is derived from an EMBL/GenBank/DDBJ whole genome shotgun (WGS) entry which is preliminary data.</text>
</comment>
<dbReference type="eggNOG" id="ENOG502SSX2">
    <property type="taxonomic scope" value="Eukaryota"/>
</dbReference>